<evidence type="ECO:0000256" key="3">
    <source>
        <dbReference type="ARBA" id="ARBA00023125"/>
    </source>
</evidence>
<dbReference type="Gene3D" id="1.10.10.10">
    <property type="entry name" value="Winged helix-like DNA-binding domain superfamily/Winged helix DNA-binding domain"/>
    <property type="match status" value="1"/>
</dbReference>
<dbReference type="Pfam" id="PF22381">
    <property type="entry name" value="Staph_reg_Sar_Rot"/>
    <property type="match status" value="1"/>
</dbReference>
<evidence type="ECO:0000256" key="2">
    <source>
        <dbReference type="ARBA" id="ARBA00023015"/>
    </source>
</evidence>
<keyword evidence="3" id="KW-0238">DNA-binding</keyword>
<evidence type="ECO:0000256" key="1">
    <source>
        <dbReference type="ARBA" id="ARBA00004496"/>
    </source>
</evidence>
<dbReference type="GO" id="GO:0003677">
    <property type="term" value="F:DNA binding"/>
    <property type="evidence" value="ECO:0007669"/>
    <property type="project" value="UniProtKB-KW"/>
</dbReference>
<evidence type="ECO:0000256" key="7">
    <source>
        <dbReference type="ARBA" id="ARBA00047207"/>
    </source>
</evidence>
<dbReference type="Proteomes" id="UP000253208">
    <property type="component" value="Unassembled WGS sequence"/>
</dbReference>
<protein>
    <recommendedName>
        <fullName evidence="6">HTH-type transcriptional regulator SarZ</fullName>
    </recommendedName>
    <alternativeName>
        <fullName evidence="7">Staphylococcal accessory regulator Z</fullName>
    </alternativeName>
</protein>
<gene>
    <name evidence="9" type="ORF">C4886_01640</name>
</gene>
<evidence type="ECO:0000313" key="9">
    <source>
        <dbReference type="EMBL" id="RCH46092.1"/>
    </source>
</evidence>
<keyword evidence="4" id="KW-0804">Transcription</keyword>
<comment type="caution">
    <text evidence="9">The sequence shown here is derived from an EMBL/GenBank/DDBJ whole genome shotgun (WGS) entry which is preliminary data.</text>
</comment>
<dbReference type="PROSITE" id="PS50995">
    <property type="entry name" value="HTH_MARR_2"/>
    <property type="match status" value="1"/>
</dbReference>
<evidence type="ECO:0000256" key="6">
    <source>
        <dbReference type="ARBA" id="ARBA00047188"/>
    </source>
</evidence>
<dbReference type="SMART" id="SM00347">
    <property type="entry name" value="HTH_MARR"/>
    <property type="match status" value="1"/>
</dbReference>
<dbReference type="AlphaFoldDB" id="A0A367G5U2"/>
<feature type="domain" description="HTH marR-type" evidence="8">
    <location>
        <begin position="38"/>
        <end position="165"/>
    </location>
</feature>
<dbReference type="InterPro" id="IPR036390">
    <property type="entry name" value="WH_DNA-bd_sf"/>
</dbReference>
<dbReference type="SUPFAM" id="SSF46785">
    <property type="entry name" value="Winged helix' DNA-binding domain"/>
    <property type="match status" value="1"/>
</dbReference>
<comment type="subcellular location">
    <subcellularLocation>
        <location evidence="1">Cytoplasm</location>
    </subcellularLocation>
</comment>
<evidence type="ECO:0000256" key="4">
    <source>
        <dbReference type="ARBA" id="ARBA00023163"/>
    </source>
</evidence>
<comment type="similarity">
    <text evidence="5">Belongs to the SarZ family.</text>
</comment>
<dbReference type="PANTHER" id="PTHR42756">
    <property type="entry name" value="TRANSCRIPTIONAL REGULATOR, MARR"/>
    <property type="match status" value="1"/>
</dbReference>
<evidence type="ECO:0000259" key="8">
    <source>
        <dbReference type="PROSITE" id="PS50995"/>
    </source>
</evidence>
<name>A0A367G5U2_9FIRM</name>
<dbReference type="GO" id="GO:0005737">
    <property type="term" value="C:cytoplasm"/>
    <property type="evidence" value="ECO:0007669"/>
    <property type="project" value="UniProtKB-SubCell"/>
</dbReference>
<evidence type="ECO:0000256" key="5">
    <source>
        <dbReference type="ARBA" id="ARBA00046337"/>
    </source>
</evidence>
<proteinExistence type="inferred from homology"/>
<dbReference type="InterPro" id="IPR036388">
    <property type="entry name" value="WH-like_DNA-bd_sf"/>
</dbReference>
<dbReference type="InterPro" id="IPR000835">
    <property type="entry name" value="HTH_MarR-typ"/>
</dbReference>
<keyword evidence="2" id="KW-0805">Transcription regulation</keyword>
<dbReference type="EMBL" id="PSQG01000002">
    <property type="protein sequence ID" value="RCH46092.1"/>
    <property type="molecule type" value="Genomic_DNA"/>
</dbReference>
<dbReference type="InterPro" id="IPR055166">
    <property type="entry name" value="Transc_reg_Sar_Rot_HTH"/>
</dbReference>
<reference evidence="9 10" key="1">
    <citation type="submission" date="2018-02" db="EMBL/GenBank/DDBJ databases">
        <title>Complete genome sequencing of Faecalibacterium prausnitzii strains isolated from the human gut.</title>
        <authorList>
            <person name="Fitzgerald B.C."/>
            <person name="Shkoporov A.N."/>
            <person name="Ross P.R."/>
            <person name="Hill C."/>
        </authorList>
    </citation>
    <scope>NUCLEOTIDE SEQUENCE [LARGE SCALE GENOMIC DNA]</scope>
    <source>
        <strain evidence="9 10">APC942/31-1</strain>
    </source>
</reference>
<evidence type="ECO:0000313" key="10">
    <source>
        <dbReference type="Proteomes" id="UP000253208"/>
    </source>
</evidence>
<organism evidence="9 10">
    <name type="scientific">Blautia obeum</name>
    <dbReference type="NCBI Taxonomy" id="40520"/>
    <lineage>
        <taxon>Bacteria</taxon>
        <taxon>Bacillati</taxon>
        <taxon>Bacillota</taxon>
        <taxon>Clostridia</taxon>
        <taxon>Lachnospirales</taxon>
        <taxon>Lachnospiraceae</taxon>
        <taxon>Blautia</taxon>
    </lineage>
</organism>
<dbReference type="PRINTS" id="PR00598">
    <property type="entry name" value="HTHMARR"/>
</dbReference>
<dbReference type="PANTHER" id="PTHR42756:SF1">
    <property type="entry name" value="TRANSCRIPTIONAL REPRESSOR OF EMRAB OPERON"/>
    <property type="match status" value="1"/>
</dbReference>
<accession>A0A367G5U2</accession>
<sequence>MPYLCYDGFINREPEKPFCSGETGAGRVDNREVINDVLVNLFNEILRLEEEAIITDKYKDISNNDMHIIEAVGLGGGNMSSIAAKLKITVGSLTTSMNSLVKKGYVKRERSEKDRRVVFIQLTNKGRMAYHHHAEFHRQMTEAVIAELNENETEVLVKALDGLRKFFRQYHEQ</sequence>
<dbReference type="GO" id="GO:0003700">
    <property type="term" value="F:DNA-binding transcription factor activity"/>
    <property type="evidence" value="ECO:0007669"/>
    <property type="project" value="InterPro"/>
</dbReference>